<dbReference type="Gene3D" id="1.20.120.1490">
    <property type="match status" value="1"/>
</dbReference>
<name>A0A9D5K846_UNCW3</name>
<evidence type="ECO:0000256" key="1">
    <source>
        <dbReference type="SAM" id="Coils"/>
    </source>
</evidence>
<dbReference type="EMBL" id="WJKJ01000069">
    <property type="protein sequence ID" value="MBD3364022.1"/>
    <property type="molecule type" value="Genomic_DNA"/>
</dbReference>
<comment type="caution">
    <text evidence="4">The sequence shown here is derived from an EMBL/GenBank/DDBJ whole genome shotgun (WGS) entry which is preliminary data.</text>
</comment>
<evidence type="ECO:0000256" key="3">
    <source>
        <dbReference type="SAM" id="SignalP"/>
    </source>
</evidence>
<dbReference type="Proteomes" id="UP000630660">
    <property type="component" value="Unassembled WGS sequence"/>
</dbReference>
<reference evidence="4" key="1">
    <citation type="submission" date="2019-11" db="EMBL/GenBank/DDBJ databases">
        <title>Microbial mats filling the niche in hypersaline microbial mats.</title>
        <authorList>
            <person name="Wong H.L."/>
            <person name="Macleod F.I."/>
            <person name="White R.A. III"/>
            <person name="Burns B.P."/>
        </authorList>
    </citation>
    <scope>NUCLEOTIDE SEQUENCE</scope>
    <source>
        <strain evidence="4">Bin_327</strain>
    </source>
</reference>
<evidence type="ECO:0000313" key="5">
    <source>
        <dbReference type="Proteomes" id="UP000630660"/>
    </source>
</evidence>
<feature type="compositionally biased region" description="Gly residues" evidence="2">
    <location>
        <begin position="157"/>
        <end position="170"/>
    </location>
</feature>
<organism evidence="4 5">
    <name type="scientific">candidate division WOR-3 bacterium</name>
    <dbReference type="NCBI Taxonomy" id="2052148"/>
    <lineage>
        <taxon>Bacteria</taxon>
        <taxon>Bacteria division WOR-3</taxon>
    </lineage>
</organism>
<dbReference type="AlphaFoldDB" id="A0A9D5K846"/>
<dbReference type="InterPro" id="IPR025961">
    <property type="entry name" value="Metal_resist"/>
</dbReference>
<feature type="chain" id="PRO_5039314866" evidence="3">
    <location>
        <begin position="24"/>
        <end position="170"/>
    </location>
</feature>
<feature type="compositionally biased region" description="Gly residues" evidence="2">
    <location>
        <begin position="135"/>
        <end position="147"/>
    </location>
</feature>
<evidence type="ECO:0000313" key="4">
    <source>
        <dbReference type="EMBL" id="MBD3364022.1"/>
    </source>
</evidence>
<gene>
    <name evidence="4" type="ORF">GF359_02285</name>
</gene>
<dbReference type="Pfam" id="PF13801">
    <property type="entry name" value="Metal_resist"/>
    <property type="match status" value="1"/>
</dbReference>
<keyword evidence="3" id="KW-0732">Signal</keyword>
<feature type="coiled-coil region" evidence="1">
    <location>
        <begin position="55"/>
        <end position="82"/>
    </location>
</feature>
<protein>
    <submittedName>
        <fullName evidence="4">Periplasmic heavy metal sensor</fullName>
    </submittedName>
</protein>
<keyword evidence="1" id="KW-0175">Coiled coil</keyword>
<proteinExistence type="predicted"/>
<accession>A0A9D5K846</accession>
<evidence type="ECO:0000256" key="2">
    <source>
        <dbReference type="SAM" id="MobiDB-lite"/>
    </source>
</evidence>
<feature type="signal peptide" evidence="3">
    <location>
        <begin position="1"/>
        <end position="23"/>
    </location>
</feature>
<sequence>MKIIARILPAAILLAAIPLTGFAQPRGAGRGERGPFGQIAETLTDEQKDAIRELHTEHQKKMIDHRAEMDEVMEELNDLYMENASESQIMNKIEEIGKLRTEADKERAKLALEVRDLLTEEQKQMLEEAGGIMGLRGLMGGHGGHGGPRGHHPGPRPGGGPGEPGGEGLE</sequence>
<feature type="region of interest" description="Disordered" evidence="2">
    <location>
        <begin position="135"/>
        <end position="170"/>
    </location>
</feature>